<comment type="subcellular location">
    <subcellularLocation>
        <location evidence="2">Membrane</location>
    </subcellularLocation>
</comment>
<evidence type="ECO:0000256" key="12">
    <source>
        <dbReference type="SAM" id="Phobius"/>
    </source>
</evidence>
<evidence type="ECO:0000256" key="6">
    <source>
        <dbReference type="ARBA" id="ARBA00022692"/>
    </source>
</evidence>
<keyword evidence="6 12" id="KW-0812">Transmembrane</keyword>
<organism evidence="15 16">
    <name type="scientific">Thalassomonas actiniarum</name>
    <dbReference type="NCBI Taxonomy" id="485447"/>
    <lineage>
        <taxon>Bacteria</taxon>
        <taxon>Pseudomonadati</taxon>
        <taxon>Pseudomonadota</taxon>
        <taxon>Gammaproteobacteria</taxon>
        <taxon>Alteromonadales</taxon>
        <taxon>Colwelliaceae</taxon>
        <taxon>Thalassomonas</taxon>
    </lineage>
</organism>
<evidence type="ECO:0000256" key="7">
    <source>
        <dbReference type="ARBA" id="ARBA00022777"/>
    </source>
</evidence>
<evidence type="ECO:0000259" key="14">
    <source>
        <dbReference type="PROSITE" id="PS50839"/>
    </source>
</evidence>
<dbReference type="PANTHER" id="PTHR43711">
    <property type="entry name" value="TWO-COMPONENT HISTIDINE KINASE"/>
    <property type="match status" value="1"/>
</dbReference>
<dbReference type="Gene3D" id="3.30.565.10">
    <property type="entry name" value="Histidine kinase-like ATPase, C-terminal domain"/>
    <property type="match status" value="1"/>
</dbReference>
<dbReference type="Pfam" id="PF00512">
    <property type="entry name" value="HisKA"/>
    <property type="match status" value="1"/>
</dbReference>
<keyword evidence="10 12" id="KW-0472">Membrane</keyword>
<dbReference type="GO" id="GO:0000155">
    <property type="term" value="F:phosphorelay sensor kinase activity"/>
    <property type="evidence" value="ECO:0007669"/>
    <property type="project" value="InterPro"/>
</dbReference>
<dbReference type="CDD" id="cd00082">
    <property type="entry name" value="HisKA"/>
    <property type="match status" value="1"/>
</dbReference>
<feature type="domain" description="CHASE" evidence="14">
    <location>
        <begin position="157"/>
        <end position="266"/>
    </location>
</feature>
<dbReference type="InterPro" id="IPR005467">
    <property type="entry name" value="His_kinase_dom"/>
</dbReference>
<reference evidence="15 16" key="1">
    <citation type="journal article" date="2015" name="Genome Announc.">
        <title>Draft Genome Sequences of Marine Isolates of Thalassomonas viridans and Thalassomonas actiniarum.</title>
        <authorList>
            <person name="Olonade I."/>
            <person name="van Zyl L.J."/>
            <person name="Trindade M."/>
        </authorList>
    </citation>
    <scope>NUCLEOTIDE SEQUENCE [LARGE SCALE GENOMIC DNA]</scope>
    <source>
        <strain evidence="15 16">A5K-106</strain>
    </source>
</reference>
<dbReference type="InterPro" id="IPR006189">
    <property type="entry name" value="CHASE_dom"/>
</dbReference>
<dbReference type="EC" id="2.7.13.3" evidence="3"/>
<evidence type="ECO:0000256" key="4">
    <source>
        <dbReference type="ARBA" id="ARBA00022553"/>
    </source>
</evidence>
<evidence type="ECO:0000256" key="9">
    <source>
        <dbReference type="ARBA" id="ARBA00023012"/>
    </source>
</evidence>
<dbReference type="EMBL" id="CP059735">
    <property type="protein sequence ID" value="WDD97066.1"/>
    <property type="molecule type" value="Genomic_DNA"/>
</dbReference>
<reference evidence="15 16" key="2">
    <citation type="journal article" date="2022" name="Mar. Drugs">
        <title>Bioassay-Guided Fractionation Leads to the Detection of Cholic Acid Generated by the Rare Thalassomonas sp.</title>
        <authorList>
            <person name="Pheiffer F."/>
            <person name="Schneider Y.K."/>
            <person name="Hansen E.H."/>
            <person name="Andersen J.H."/>
            <person name="Isaksson J."/>
            <person name="Busche T."/>
            <person name="R C."/>
            <person name="Kalinowski J."/>
            <person name="Zyl L.V."/>
            <person name="Trindade M."/>
        </authorList>
    </citation>
    <scope>NUCLEOTIDE SEQUENCE [LARGE SCALE GENOMIC DNA]</scope>
    <source>
        <strain evidence="15 16">A5K-106</strain>
    </source>
</reference>
<dbReference type="Gene3D" id="3.30.450.350">
    <property type="entry name" value="CHASE domain"/>
    <property type="match status" value="1"/>
</dbReference>
<dbReference type="PRINTS" id="PR00344">
    <property type="entry name" value="BCTRLSENSOR"/>
</dbReference>
<dbReference type="SUPFAM" id="SSF47384">
    <property type="entry name" value="Homodimeric domain of signal transducing histidine kinase"/>
    <property type="match status" value="1"/>
</dbReference>
<comment type="catalytic activity">
    <reaction evidence="1">
        <text>ATP + protein L-histidine = ADP + protein N-phospho-L-histidine.</text>
        <dbReference type="EC" id="2.7.13.3"/>
    </reaction>
</comment>
<dbReference type="PROSITE" id="PS50839">
    <property type="entry name" value="CHASE"/>
    <property type="match status" value="1"/>
</dbReference>
<evidence type="ECO:0000313" key="15">
    <source>
        <dbReference type="EMBL" id="WDD97066.1"/>
    </source>
</evidence>
<feature type="transmembrane region" description="Helical" evidence="12">
    <location>
        <begin position="38"/>
        <end position="57"/>
    </location>
</feature>
<sequence>MDKALQEIQYADHNIGCQQRPDAIEQRKKLEHAGNLHWVHYLVVALSILLTLGAWYFSKQQVLQKVEQQFEREAEQTIELIKERMELYENALWGGVSLIDSNGSDISYQQWSAYANSLHIEKTYPGINGIGVIFNIHPDQLASYLQKIRQNRPNYQIFPRHNKQEFWPITYIEPEQPNRKAVGLDMAFERNRYASIIKARDTGKAQLTGPITLVQDAKQTPGFLFYTPFYLDGRKPATVSERQHYIKGMTYAPFIMDKLMQGTLAEHKRHVAVRISDNSEELYYDRQTDPEPMFKKKVTVPMYGRQWHFDIRSNLGFRQAVDNSQPNFILIGGIIIDSLLLGLFIFLSRANRTALFYADQMTAELESKTRNLEKSNRDLEEFSYVASHDLKSPLNAIKQLVGWLEEDCSEFIPDSSKGHLQLLKQRSERMMTLLNDLLAYARIGSLVYDDEEVDLKEMAADIFAFLDAPEGFSCTAPRVKLKIARIPFDFVIRNLISNAIKHHDKSVGNITISYQQKNGFHQIRVQDDGPGIPPQLHKKAMEMFQTLRPRDQVEGSGMGLAMVNKFTEHQGGKLTIDSDGSRGTGIIVLWPVDPANT</sequence>
<keyword evidence="9" id="KW-0902">Two-component regulatory system</keyword>
<dbReference type="InterPro" id="IPR036097">
    <property type="entry name" value="HisK_dim/P_sf"/>
</dbReference>
<dbReference type="InterPro" id="IPR003661">
    <property type="entry name" value="HisK_dim/P_dom"/>
</dbReference>
<dbReference type="InterPro" id="IPR004358">
    <property type="entry name" value="Sig_transdc_His_kin-like_C"/>
</dbReference>
<dbReference type="PANTHER" id="PTHR43711:SF31">
    <property type="entry name" value="HISTIDINE KINASE"/>
    <property type="match status" value="1"/>
</dbReference>
<proteinExistence type="predicted"/>
<dbReference type="SMART" id="SM00387">
    <property type="entry name" value="HATPase_c"/>
    <property type="match status" value="1"/>
</dbReference>
<dbReference type="GO" id="GO:0016020">
    <property type="term" value="C:membrane"/>
    <property type="evidence" value="ECO:0007669"/>
    <property type="project" value="UniProtKB-SubCell"/>
</dbReference>
<keyword evidence="8 12" id="KW-1133">Transmembrane helix</keyword>
<evidence type="ECO:0000256" key="5">
    <source>
        <dbReference type="ARBA" id="ARBA00022679"/>
    </source>
</evidence>
<evidence type="ECO:0000256" key="11">
    <source>
        <dbReference type="SAM" id="Coils"/>
    </source>
</evidence>
<keyword evidence="4" id="KW-0597">Phosphoprotein</keyword>
<evidence type="ECO:0000256" key="1">
    <source>
        <dbReference type="ARBA" id="ARBA00000085"/>
    </source>
</evidence>
<evidence type="ECO:0000256" key="10">
    <source>
        <dbReference type="ARBA" id="ARBA00023136"/>
    </source>
</evidence>
<protein>
    <recommendedName>
        <fullName evidence="3">histidine kinase</fullName>
        <ecNumber evidence="3">2.7.13.3</ecNumber>
    </recommendedName>
</protein>
<dbReference type="Pfam" id="PF02518">
    <property type="entry name" value="HATPase_c"/>
    <property type="match status" value="1"/>
</dbReference>
<dbReference type="SMART" id="SM01079">
    <property type="entry name" value="CHASE"/>
    <property type="match status" value="1"/>
</dbReference>
<dbReference type="Gene3D" id="1.10.287.130">
    <property type="match status" value="1"/>
</dbReference>
<gene>
    <name evidence="15" type="ORF">SG35_017080</name>
</gene>
<dbReference type="InterPro" id="IPR003594">
    <property type="entry name" value="HATPase_dom"/>
</dbReference>
<name>A0AAE9YKW0_9GAMM</name>
<dbReference type="SMART" id="SM00388">
    <property type="entry name" value="HisKA"/>
    <property type="match status" value="1"/>
</dbReference>
<feature type="domain" description="Histidine kinase" evidence="13">
    <location>
        <begin position="385"/>
        <end position="594"/>
    </location>
</feature>
<feature type="coiled-coil region" evidence="11">
    <location>
        <begin position="63"/>
        <end position="91"/>
    </location>
</feature>
<evidence type="ECO:0000256" key="3">
    <source>
        <dbReference type="ARBA" id="ARBA00012438"/>
    </source>
</evidence>
<keyword evidence="16" id="KW-1185">Reference proteome</keyword>
<keyword evidence="5" id="KW-0808">Transferase</keyword>
<accession>A0AAE9YKW0</accession>
<evidence type="ECO:0000313" key="16">
    <source>
        <dbReference type="Proteomes" id="UP000032568"/>
    </source>
</evidence>
<evidence type="ECO:0000256" key="8">
    <source>
        <dbReference type="ARBA" id="ARBA00022989"/>
    </source>
</evidence>
<dbReference type="AlphaFoldDB" id="A0AAE9YKW0"/>
<dbReference type="PROSITE" id="PS50109">
    <property type="entry name" value="HIS_KIN"/>
    <property type="match status" value="1"/>
</dbReference>
<dbReference type="InterPro" id="IPR042240">
    <property type="entry name" value="CHASE_sf"/>
</dbReference>
<evidence type="ECO:0000256" key="2">
    <source>
        <dbReference type="ARBA" id="ARBA00004370"/>
    </source>
</evidence>
<keyword evidence="7" id="KW-0418">Kinase</keyword>
<dbReference type="RefSeq" id="WP_084692577.1">
    <property type="nucleotide sequence ID" value="NZ_CP059735.1"/>
</dbReference>
<evidence type="ECO:0000259" key="13">
    <source>
        <dbReference type="PROSITE" id="PS50109"/>
    </source>
</evidence>
<dbReference type="InterPro" id="IPR036890">
    <property type="entry name" value="HATPase_C_sf"/>
</dbReference>
<dbReference type="SUPFAM" id="SSF55874">
    <property type="entry name" value="ATPase domain of HSP90 chaperone/DNA topoisomerase II/histidine kinase"/>
    <property type="match status" value="1"/>
</dbReference>
<dbReference type="Pfam" id="PF03924">
    <property type="entry name" value="CHASE"/>
    <property type="match status" value="1"/>
</dbReference>
<dbReference type="Proteomes" id="UP000032568">
    <property type="component" value="Chromosome"/>
</dbReference>
<dbReference type="CDD" id="cd00075">
    <property type="entry name" value="HATPase"/>
    <property type="match status" value="1"/>
</dbReference>
<dbReference type="InterPro" id="IPR050736">
    <property type="entry name" value="Sensor_HK_Regulatory"/>
</dbReference>
<keyword evidence="11" id="KW-0175">Coiled coil</keyword>
<feature type="transmembrane region" description="Helical" evidence="12">
    <location>
        <begin position="328"/>
        <end position="347"/>
    </location>
</feature>
<dbReference type="KEGG" id="tact:SG35_017080"/>